<feature type="compositionally biased region" description="Basic and acidic residues" evidence="1">
    <location>
        <begin position="15"/>
        <end position="24"/>
    </location>
</feature>
<dbReference type="EMBL" id="CP015136">
    <property type="protein sequence ID" value="AMY12466.1"/>
    <property type="molecule type" value="Genomic_DNA"/>
</dbReference>
<evidence type="ECO:0000313" key="3">
    <source>
        <dbReference type="Proteomes" id="UP000076079"/>
    </source>
</evidence>
<evidence type="ECO:0000313" key="2">
    <source>
        <dbReference type="EMBL" id="AMY12466.1"/>
    </source>
</evidence>
<dbReference type="Proteomes" id="UP000076079">
    <property type="component" value="Chromosome"/>
</dbReference>
<evidence type="ECO:0000256" key="1">
    <source>
        <dbReference type="SAM" id="MobiDB-lite"/>
    </source>
</evidence>
<accession>A0A143PW09</accession>
<protein>
    <submittedName>
        <fullName evidence="2">Uncharacterized protein</fullName>
    </submittedName>
</protein>
<sequence length="92" mass="10292" precursor="true">MTVASGLSEAASRSTSDRLRGPRVQRIEQHINGRLYHIELSQVQRQRWRAHVVTAQGAPTALMPFYDDTADAAAQRLADWLTRLTRPSVAHA</sequence>
<keyword evidence="3" id="KW-1185">Reference proteome</keyword>
<feature type="region of interest" description="Disordered" evidence="1">
    <location>
        <begin position="1"/>
        <end position="24"/>
    </location>
</feature>
<reference evidence="3" key="2">
    <citation type="submission" date="2016-04" db="EMBL/GenBank/DDBJ databases">
        <title>First Complete Genome Sequence of a Subdivision 6 Acidobacterium.</title>
        <authorList>
            <person name="Huang S."/>
            <person name="Vieira S."/>
            <person name="Bunk B."/>
            <person name="Riedel T."/>
            <person name="Sproeer C."/>
            <person name="Overmann J."/>
        </authorList>
    </citation>
    <scope>NUCLEOTIDE SEQUENCE [LARGE SCALE GENOMIC DNA]</scope>
    <source>
        <strain evidence="3">DSM 100886 HEG_-6_39</strain>
    </source>
</reference>
<proteinExistence type="predicted"/>
<name>A0A143PW09_LUTPR</name>
<organism evidence="2 3">
    <name type="scientific">Luteitalea pratensis</name>
    <dbReference type="NCBI Taxonomy" id="1855912"/>
    <lineage>
        <taxon>Bacteria</taxon>
        <taxon>Pseudomonadati</taxon>
        <taxon>Acidobacteriota</taxon>
        <taxon>Vicinamibacteria</taxon>
        <taxon>Vicinamibacterales</taxon>
        <taxon>Vicinamibacteraceae</taxon>
        <taxon>Luteitalea</taxon>
    </lineage>
</organism>
<gene>
    <name evidence="2" type="ORF">LuPra_05741</name>
</gene>
<dbReference type="KEGG" id="abac:LuPra_05741"/>
<dbReference type="AlphaFoldDB" id="A0A143PW09"/>
<reference evidence="2 3" key="1">
    <citation type="journal article" date="2016" name="Genome Announc.">
        <title>First Complete Genome Sequence of a Subdivision 6 Acidobacterium Strain.</title>
        <authorList>
            <person name="Huang S."/>
            <person name="Vieira S."/>
            <person name="Bunk B."/>
            <person name="Riedel T."/>
            <person name="Sproer C."/>
            <person name="Overmann J."/>
        </authorList>
    </citation>
    <scope>NUCLEOTIDE SEQUENCE [LARGE SCALE GENOMIC DNA]</scope>
    <source>
        <strain evidence="3">DSM 100886 HEG_-6_39</strain>
    </source>
</reference>